<accession>A0A2K8NRS9</accession>
<evidence type="ECO:0000256" key="3">
    <source>
        <dbReference type="ARBA" id="ARBA00022989"/>
    </source>
</evidence>
<organism evidence="5 6">
    <name type="scientific">Entomoplasma freundtii</name>
    <dbReference type="NCBI Taxonomy" id="74700"/>
    <lineage>
        <taxon>Bacteria</taxon>
        <taxon>Bacillati</taxon>
        <taxon>Mycoplasmatota</taxon>
        <taxon>Mollicutes</taxon>
        <taxon>Entomoplasmatales</taxon>
        <taxon>Entomoplasmataceae</taxon>
        <taxon>Entomoplasma</taxon>
    </lineage>
</organism>
<name>A0A2K8NRS9_9MOLU</name>
<keyword evidence="3" id="KW-1133">Transmembrane helix</keyword>
<comment type="subcellular location">
    <subcellularLocation>
        <location evidence="1">Membrane</location>
        <topology evidence="1">Multi-pass membrane protein</topology>
    </subcellularLocation>
</comment>
<keyword evidence="2" id="KW-0812">Transmembrane</keyword>
<dbReference type="RefSeq" id="WP_100609493.1">
    <property type="nucleotide sequence ID" value="NZ_CP024962.1"/>
</dbReference>
<evidence type="ECO:0000256" key="1">
    <source>
        <dbReference type="ARBA" id="ARBA00004141"/>
    </source>
</evidence>
<evidence type="ECO:0000256" key="4">
    <source>
        <dbReference type="ARBA" id="ARBA00023136"/>
    </source>
</evidence>
<dbReference type="KEGG" id="efr:EFREU_v1c04610"/>
<dbReference type="OrthoDB" id="388122at2"/>
<dbReference type="GO" id="GO:0016020">
    <property type="term" value="C:membrane"/>
    <property type="evidence" value="ECO:0007669"/>
    <property type="project" value="UniProtKB-SubCell"/>
</dbReference>
<evidence type="ECO:0000313" key="5">
    <source>
        <dbReference type="EMBL" id="ATZ16487.1"/>
    </source>
</evidence>
<protein>
    <submittedName>
        <fullName evidence="5">Nicotinamide mononucleotide transporter PnuC</fullName>
    </submittedName>
</protein>
<evidence type="ECO:0000313" key="6">
    <source>
        <dbReference type="Proteomes" id="UP000232222"/>
    </source>
</evidence>
<reference evidence="5 6" key="1">
    <citation type="submission" date="2017-11" db="EMBL/GenBank/DDBJ databases">
        <title>Genome sequence of Entomoplasma freundtii BARC 318 (ATCC 51999).</title>
        <authorList>
            <person name="Lo W.-S."/>
            <person name="Gasparich G.E."/>
            <person name="Kuo C.-H."/>
        </authorList>
    </citation>
    <scope>NUCLEOTIDE SEQUENCE [LARGE SCALE GENOMIC DNA]</scope>
    <source>
        <strain evidence="5 6">BARC 318</strain>
    </source>
</reference>
<dbReference type="GO" id="GO:0034257">
    <property type="term" value="F:nicotinamide riboside transmembrane transporter activity"/>
    <property type="evidence" value="ECO:0007669"/>
    <property type="project" value="InterPro"/>
</dbReference>
<dbReference type="Pfam" id="PF04973">
    <property type="entry name" value="NMN_transporter"/>
    <property type="match status" value="1"/>
</dbReference>
<dbReference type="InterPro" id="IPR006419">
    <property type="entry name" value="NMN_transpt_PnuC"/>
</dbReference>
<keyword evidence="4" id="KW-0472">Membrane</keyword>
<dbReference type="Proteomes" id="UP000232222">
    <property type="component" value="Chromosome"/>
</dbReference>
<dbReference type="EMBL" id="CP024962">
    <property type="protein sequence ID" value="ATZ16487.1"/>
    <property type="molecule type" value="Genomic_DNA"/>
</dbReference>
<keyword evidence="6" id="KW-1185">Reference proteome</keyword>
<proteinExistence type="predicted"/>
<sequence>MEVNNHHLSPTTKQKFSFRKSNFLGIFNAVADLKATKKSFKWFLLCGSIVILIFNFLSLNNEYGTMFLPLQKYRWALANDTVFGAAGNQKAATAVAILYSLSGITSITGLLAVGMIVTGATSQFFWQVIHSTFYGLFALSVGYVGDVLMNIILILGCPLGWFLFTFKGHSAIKNDRHSWGYNLWFALGIMIVTGLVVMMWYWAIPGAYEMIFNKDYQTISSSELHWLDALANGGNTIGYALQLVNSSAQFFVWFFVDILKFLKFTGIAPNTLSITMLIQFAIWFTTDFAGMYNHKFKFWLHPEIDASTIPNLKVNENTKPF</sequence>
<dbReference type="AlphaFoldDB" id="A0A2K8NRS9"/>
<gene>
    <name evidence="5" type="primary">pnuC</name>
    <name evidence="5" type="ORF">EFREU_v1c04610</name>
</gene>
<evidence type="ECO:0000256" key="2">
    <source>
        <dbReference type="ARBA" id="ARBA00022692"/>
    </source>
</evidence>